<dbReference type="InterPro" id="IPR036944">
    <property type="entry name" value="PPIase_FKBP_N_sf"/>
</dbReference>
<evidence type="ECO:0000256" key="3">
    <source>
        <dbReference type="ARBA" id="ARBA00023110"/>
    </source>
</evidence>
<name>A0A0J6GCP3_PSETA</name>
<evidence type="ECO:0000313" key="11">
    <source>
        <dbReference type="Proteomes" id="UP000036395"/>
    </source>
</evidence>
<dbReference type="Pfam" id="PF00254">
    <property type="entry name" value="FKBP_C"/>
    <property type="match status" value="1"/>
</dbReference>
<dbReference type="PANTHER" id="PTHR43811">
    <property type="entry name" value="FKBP-TYPE PEPTIDYL-PROLYL CIS-TRANS ISOMERASE FKPA"/>
    <property type="match status" value="1"/>
</dbReference>
<dbReference type="Gene3D" id="3.10.50.40">
    <property type="match status" value="1"/>
</dbReference>
<keyword evidence="10" id="KW-0378">Hydrolase</keyword>
<dbReference type="PANTHER" id="PTHR43811:SF23">
    <property type="entry name" value="FKBP-TYPE 22 KDA PEPTIDYL-PROLYL CIS-TRANS ISOMERASE"/>
    <property type="match status" value="1"/>
</dbReference>
<evidence type="ECO:0000256" key="6">
    <source>
        <dbReference type="RuleBase" id="RU003915"/>
    </source>
</evidence>
<dbReference type="RefSeq" id="WP_048383794.1">
    <property type="nucleotide sequence ID" value="NZ_FNRS01000002.1"/>
</dbReference>
<dbReference type="Pfam" id="PF01346">
    <property type="entry name" value="FKBP_N"/>
    <property type="match status" value="1"/>
</dbReference>
<evidence type="ECO:0000256" key="2">
    <source>
        <dbReference type="ARBA" id="ARBA00006577"/>
    </source>
</evidence>
<dbReference type="OrthoDB" id="9814548at2"/>
<proteinExistence type="inferred from homology"/>
<dbReference type="PROSITE" id="PS50059">
    <property type="entry name" value="FKBP_PPIASE"/>
    <property type="match status" value="1"/>
</dbReference>
<evidence type="ECO:0000313" key="9">
    <source>
        <dbReference type="EMBL" id="KMM82501.1"/>
    </source>
</evidence>
<dbReference type="STRING" id="47884.SAMN04490203_4530"/>
<feature type="signal peptide" evidence="7">
    <location>
        <begin position="1"/>
        <end position="21"/>
    </location>
</feature>
<dbReference type="Gene3D" id="1.10.287.460">
    <property type="entry name" value="Peptidyl-prolyl cis-trans isomerase, FKBP-type, N-terminal domain"/>
    <property type="match status" value="1"/>
</dbReference>
<reference evidence="9 11" key="1">
    <citation type="submission" date="2015-02" db="EMBL/GenBank/DDBJ databases">
        <title>Pseudomonas helleri sp. nov. and Pseudomonas weihenstephanensis sp. nov., isolated from raw cows milk.</title>
        <authorList>
            <person name="von Neubeck M."/>
            <person name="Huptas C."/>
            <person name="Wenning M."/>
            <person name="Scherer S."/>
        </authorList>
    </citation>
    <scope>NUCLEOTIDE SEQUENCE [LARGE SCALE GENOMIC DNA]</scope>
    <source>
        <strain evidence="9 11">DSM 21104</strain>
    </source>
</reference>
<evidence type="ECO:0000256" key="7">
    <source>
        <dbReference type="SAM" id="SignalP"/>
    </source>
</evidence>
<reference evidence="10 12" key="2">
    <citation type="submission" date="2016-10" db="EMBL/GenBank/DDBJ databases">
        <authorList>
            <person name="Varghese N."/>
            <person name="Submissions S."/>
        </authorList>
    </citation>
    <scope>NUCLEOTIDE SEQUENCE [LARGE SCALE GENOMIC DNA]</scope>
    <source>
        <strain evidence="10 12">BS3652</strain>
    </source>
</reference>
<dbReference type="EMBL" id="JYLA01000011">
    <property type="protein sequence ID" value="KMM82501.1"/>
    <property type="molecule type" value="Genomic_DNA"/>
</dbReference>
<evidence type="ECO:0000313" key="10">
    <source>
        <dbReference type="EMBL" id="SED71789.1"/>
    </source>
</evidence>
<keyword evidence="3 5" id="KW-0697">Rotamase</keyword>
<dbReference type="Proteomes" id="UP000036395">
    <property type="component" value="Unassembled WGS sequence"/>
</dbReference>
<dbReference type="AlphaFoldDB" id="A0A0J6GCP3"/>
<dbReference type="InterPro" id="IPR046357">
    <property type="entry name" value="PPIase_dom_sf"/>
</dbReference>
<dbReference type="GO" id="GO:0006457">
    <property type="term" value="P:protein folding"/>
    <property type="evidence" value="ECO:0007669"/>
    <property type="project" value="InterPro"/>
</dbReference>
<feature type="chain" id="PRO_5005272219" description="Peptidyl-prolyl cis-trans isomerase" evidence="7">
    <location>
        <begin position="22"/>
        <end position="221"/>
    </location>
</feature>
<comment type="catalytic activity">
    <reaction evidence="1 5 6">
        <text>[protein]-peptidylproline (omega=180) = [protein]-peptidylproline (omega=0)</text>
        <dbReference type="Rhea" id="RHEA:16237"/>
        <dbReference type="Rhea" id="RHEA-COMP:10747"/>
        <dbReference type="Rhea" id="RHEA-COMP:10748"/>
        <dbReference type="ChEBI" id="CHEBI:83833"/>
        <dbReference type="ChEBI" id="CHEBI:83834"/>
        <dbReference type="EC" id="5.2.1.8"/>
    </reaction>
</comment>
<dbReference type="SUPFAM" id="SSF54534">
    <property type="entry name" value="FKBP-like"/>
    <property type="match status" value="1"/>
</dbReference>
<feature type="domain" description="PPIase FKBP-type" evidence="8">
    <location>
        <begin position="137"/>
        <end position="220"/>
    </location>
</feature>
<keyword evidence="7" id="KW-0732">Signal</keyword>
<evidence type="ECO:0000313" key="12">
    <source>
        <dbReference type="Proteomes" id="UP000183155"/>
    </source>
</evidence>
<dbReference type="Proteomes" id="UP000183155">
    <property type="component" value="Unassembled WGS sequence"/>
</dbReference>
<dbReference type="InterPro" id="IPR001179">
    <property type="entry name" value="PPIase_FKBP_dom"/>
</dbReference>
<comment type="similarity">
    <text evidence="2 6">Belongs to the FKBP-type PPIase family.</text>
</comment>
<gene>
    <name evidence="10" type="ORF">SAMN04490203_4530</name>
    <name evidence="9" type="ORF">TU78_21335</name>
</gene>
<comment type="caution">
    <text evidence="9">The sequence shown here is derived from an EMBL/GenBank/DDBJ whole genome shotgun (WGS) entry which is preliminary data.</text>
</comment>
<keyword evidence="4 5" id="KW-0413">Isomerase</keyword>
<dbReference type="EMBL" id="FNRS01000002">
    <property type="protein sequence ID" value="SED71789.1"/>
    <property type="molecule type" value="Genomic_DNA"/>
</dbReference>
<evidence type="ECO:0000256" key="4">
    <source>
        <dbReference type="ARBA" id="ARBA00023235"/>
    </source>
</evidence>
<accession>A0A0J6GCP3</accession>
<dbReference type="GO" id="GO:0003755">
    <property type="term" value="F:peptidyl-prolyl cis-trans isomerase activity"/>
    <property type="evidence" value="ECO:0007669"/>
    <property type="project" value="UniProtKB-UniRule"/>
</dbReference>
<evidence type="ECO:0000259" key="8">
    <source>
        <dbReference type="PROSITE" id="PS50059"/>
    </source>
</evidence>
<evidence type="ECO:0000256" key="1">
    <source>
        <dbReference type="ARBA" id="ARBA00000971"/>
    </source>
</evidence>
<dbReference type="EC" id="5.2.1.8" evidence="6"/>
<dbReference type="GO" id="GO:0016787">
    <property type="term" value="F:hydrolase activity"/>
    <property type="evidence" value="ECO:0007669"/>
    <property type="project" value="UniProtKB-KW"/>
</dbReference>
<organism evidence="9 11">
    <name type="scientific">Pseudomonas taetrolens</name>
    <dbReference type="NCBI Taxonomy" id="47884"/>
    <lineage>
        <taxon>Bacteria</taxon>
        <taxon>Pseudomonadati</taxon>
        <taxon>Pseudomonadota</taxon>
        <taxon>Gammaproteobacteria</taxon>
        <taxon>Pseudomonadales</taxon>
        <taxon>Pseudomonadaceae</taxon>
        <taxon>Pseudomonas</taxon>
    </lineage>
</organism>
<dbReference type="InterPro" id="IPR000774">
    <property type="entry name" value="PPIase_FKBP_N"/>
</dbReference>
<sequence length="221" mass="24469">MPRYLLLTLLCLVPLLPKAWATDTDNAHDLAYSLGVSLGERLREEVPGLQIQALIEGLRAAYQDKPLALSNERIEQILLQHQAQSDATQPLPSSERALAAERDFLLKEKQQPRARELADGIILTEFRPGHGAKPGLHDSVYVNYAGRLPDGTPFDQSVEPQWFRLDSVIAGWRTALVQMPIGAKWRLVIPSGQAYGADGAGRLIAPHTPLVFDIELLDIKK</sequence>
<evidence type="ECO:0000256" key="5">
    <source>
        <dbReference type="PROSITE-ProRule" id="PRU00277"/>
    </source>
</evidence>
<protein>
    <recommendedName>
        <fullName evidence="6">Peptidyl-prolyl cis-trans isomerase</fullName>
        <ecNumber evidence="6">5.2.1.8</ecNumber>
    </recommendedName>
</protein>
<keyword evidence="12" id="KW-1185">Reference proteome</keyword>
<dbReference type="PATRIC" id="fig|47884.3.peg.187"/>